<dbReference type="InterPro" id="IPR014231">
    <property type="entry name" value="Spore_YpjB"/>
</dbReference>
<dbReference type="Proteomes" id="UP000245624">
    <property type="component" value="Unassembled WGS sequence"/>
</dbReference>
<dbReference type="EMBL" id="QGTD01000008">
    <property type="protein sequence ID" value="PWU68653.1"/>
    <property type="molecule type" value="Genomic_DNA"/>
</dbReference>
<organism evidence="2 3">
    <name type="scientific">Gracilibacillus dipsosauri</name>
    <dbReference type="NCBI Taxonomy" id="178340"/>
    <lineage>
        <taxon>Bacteria</taxon>
        <taxon>Bacillati</taxon>
        <taxon>Bacillota</taxon>
        <taxon>Bacilli</taxon>
        <taxon>Bacillales</taxon>
        <taxon>Bacillaceae</taxon>
        <taxon>Gracilibacillus</taxon>
    </lineage>
</organism>
<evidence type="ECO:0000313" key="3">
    <source>
        <dbReference type="Proteomes" id="UP000245624"/>
    </source>
</evidence>
<reference evidence="2 3" key="1">
    <citation type="submission" date="2018-05" db="EMBL/GenBank/DDBJ databases">
        <title>Genomic analysis of Gracilibacillus dipsosauri DD1 reveals novel features of a salt-tolerant amylase.</title>
        <authorList>
            <person name="Deutch C.E."/>
            <person name="Yang S."/>
        </authorList>
    </citation>
    <scope>NUCLEOTIDE SEQUENCE [LARGE SCALE GENOMIC DNA]</scope>
    <source>
        <strain evidence="2 3">DD1</strain>
    </source>
</reference>
<evidence type="ECO:0000313" key="2">
    <source>
        <dbReference type="EMBL" id="PWU68653.1"/>
    </source>
</evidence>
<keyword evidence="1" id="KW-0472">Membrane</keyword>
<dbReference type="AlphaFoldDB" id="A0A317KZ77"/>
<evidence type="ECO:0008006" key="4">
    <source>
        <dbReference type="Google" id="ProtNLM"/>
    </source>
</evidence>
<dbReference type="RefSeq" id="WP_054859371.1">
    <property type="nucleotide sequence ID" value="NZ_JAJUIE010000002.1"/>
</dbReference>
<name>A0A317KZ77_9BACI</name>
<accession>A0A317KZ77</accession>
<keyword evidence="3" id="KW-1185">Reference proteome</keyword>
<keyword evidence="1" id="KW-0812">Transmembrane</keyword>
<evidence type="ECO:0000256" key="1">
    <source>
        <dbReference type="SAM" id="Phobius"/>
    </source>
</evidence>
<protein>
    <recommendedName>
        <fullName evidence="4">Sporulation protein YpjB</fullName>
    </recommendedName>
</protein>
<dbReference type="Pfam" id="PF09577">
    <property type="entry name" value="Spore_YpjB"/>
    <property type="match status" value="1"/>
</dbReference>
<comment type="caution">
    <text evidence="2">The sequence shown here is derived from an EMBL/GenBank/DDBJ whole genome shotgun (WGS) entry which is preliminary data.</text>
</comment>
<gene>
    <name evidence="2" type="ORF">DLJ74_09495</name>
</gene>
<feature type="transmembrane region" description="Helical" evidence="1">
    <location>
        <begin position="210"/>
        <end position="231"/>
    </location>
</feature>
<keyword evidence="1" id="KW-1133">Transmembrane helix</keyword>
<dbReference type="OrthoDB" id="2988195at2"/>
<proteinExistence type="predicted"/>
<sequence>MDRKYLFCVFILIFITATFITSLVNAQPEKQQLVHFERLVQEKRYDLAWKKLEQQKLDLMNKVQENAPSFRQSFENMVELNMQNLPNSSVSDYEKMKQAQTLVVVYDAIVNKKAPLWHKWKEELEISIQEILHSNEVTESQVKAVMYQWEVISPVLKMYLPEGEYKELEADFDELYQNSTWKQDSTLESVFQQMSLIDLESLQKQQQENYLLWLMLVVGGFIFLSLSYVGWVRYKAEGK</sequence>